<protein>
    <submittedName>
        <fullName evidence="2">Uncharacterized protein</fullName>
    </submittedName>
</protein>
<reference evidence="2" key="1">
    <citation type="submission" date="2021-10" db="EMBL/GenBank/DDBJ databases">
        <title>Melipona bicolor Genome sequencing and assembly.</title>
        <authorList>
            <person name="Araujo N.S."/>
            <person name="Arias M.C."/>
        </authorList>
    </citation>
    <scope>NUCLEOTIDE SEQUENCE</scope>
    <source>
        <strain evidence="2">USP_2M_L1-L4_2017</strain>
        <tissue evidence="2">Whole body</tissue>
    </source>
</reference>
<keyword evidence="3" id="KW-1185">Reference proteome</keyword>
<evidence type="ECO:0000313" key="2">
    <source>
        <dbReference type="EMBL" id="KAK1129338.1"/>
    </source>
</evidence>
<gene>
    <name evidence="2" type="ORF">K0M31_019070</name>
</gene>
<keyword evidence="1" id="KW-1133">Transmembrane helix</keyword>
<feature type="transmembrane region" description="Helical" evidence="1">
    <location>
        <begin position="177"/>
        <end position="197"/>
    </location>
</feature>
<dbReference type="Proteomes" id="UP001177670">
    <property type="component" value="Unassembled WGS sequence"/>
</dbReference>
<evidence type="ECO:0000256" key="1">
    <source>
        <dbReference type="SAM" id="Phobius"/>
    </source>
</evidence>
<proteinExistence type="predicted"/>
<evidence type="ECO:0000313" key="3">
    <source>
        <dbReference type="Proteomes" id="UP001177670"/>
    </source>
</evidence>
<feature type="transmembrane region" description="Helical" evidence="1">
    <location>
        <begin position="145"/>
        <end position="171"/>
    </location>
</feature>
<sequence length="214" mass="24903">MTKVSGMMEKEDVVGKQTLVRRMSNMLRDGSNSEPPMLFRHTSMQKIRHCCENLNLFPYLLYSFENSKSHPIACKLHYCFQQFIQLITARIYFLHKSFQESLLCDIHAKKLQTAEPPKITESVSKLTPRFRTIRQDQKPKQSRRLFLTLAVYFAPLLLLFQLIGLFSVMVFGKYTPGFIFLISALLFLGCISLKILFHETAKERRKCAKIAIDE</sequence>
<accession>A0AA40G1G9</accession>
<comment type="caution">
    <text evidence="2">The sequence shown here is derived from an EMBL/GenBank/DDBJ whole genome shotgun (WGS) entry which is preliminary data.</text>
</comment>
<dbReference type="EMBL" id="JAHYIQ010000008">
    <property type="protein sequence ID" value="KAK1129338.1"/>
    <property type="molecule type" value="Genomic_DNA"/>
</dbReference>
<keyword evidence="1" id="KW-0472">Membrane</keyword>
<name>A0AA40G1G9_9HYME</name>
<organism evidence="2 3">
    <name type="scientific">Melipona bicolor</name>
    <dbReference type="NCBI Taxonomy" id="60889"/>
    <lineage>
        <taxon>Eukaryota</taxon>
        <taxon>Metazoa</taxon>
        <taxon>Ecdysozoa</taxon>
        <taxon>Arthropoda</taxon>
        <taxon>Hexapoda</taxon>
        <taxon>Insecta</taxon>
        <taxon>Pterygota</taxon>
        <taxon>Neoptera</taxon>
        <taxon>Endopterygota</taxon>
        <taxon>Hymenoptera</taxon>
        <taxon>Apocrita</taxon>
        <taxon>Aculeata</taxon>
        <taxon>Apoidea</taxon>
        <taxon>Anthophila</taxon>
        <taxon>Apidae</taxon>
        <taxon>Melipona</taxon>
    </lineage>
</organism>
<keyword evidence="1" id="KW-0812">Transmembrane</keyword>
<dbReference type="AlphaFoldDB" id="A0AA40G1G9"/>